<reference evidence="1" key="1">
    <citation type="submission" date="2022-04" db="EMBL/GenBank/DDBJ databases">
        <title>Genome of the entomopathogenic fungus Entomophthora muscae.</title>
        <authorList>
            <person name="Elya C."/>
            <person name="Lovett B.R."/>
            <person name="Lee E."/>
            <person name="Macias A.M."/>
            <person name="Hajek A.E."/>
            <person name="De Bivort B.L."/>
            <person name="Kasson M.T."/>
            <person name="De Fine Licht H.H."/>
            <person name="Stajich J.E."/>
        </authorList>
    </citation>
    <scope>NUCLEOTIDE SEQUENCE</scope>
    <source>
        <strain evidence="1">Berkeley</strain>
    </source>
</reference>
<keyword evidence="2" id="KW-1185">Reference proteome</keyword>
<gene>
    <name evidence="1" type="ORF">DSO57_1038026</name>
</gene>
<sequence length="211" mass="24064">MMFRLRNEARQAGGDCIYLLGNHEFLNLIQDYRYVSWMDLASFVGKRRFAFSQQGWIGKELRKLRVSALVHGTVFVHGGITEEWTSLGVDGINKQARRFLKNDTKSQLSTRKILVSEEGPLWFRGYAQEDEYTVCPKLKKVLDLLGAKRMVMSHTITPDHRINVRCQGKAILIDTAISSAIHGGRISVLELSNTHTRAIYQHKIVHLNPSI</sequence>
<evidence type="ECO:0000313" key="1">
    <source>
        <dbReference type="EMBL" id="KAJ9048142.1"/>
    </source>
</evidence>
<evidence type="ECO:0000313" key="2">
    <source>
        <dbReference type="Proteomes" id="UP001165960"/>
    </source>
</evidence>
<dbReference type="Proteomes" id="UP001165960">
    <property type="component" value="Unassembled WGS sequence"/>
</dbReference>
<organism evidence="1 2">
    <name type="scientific">Entomophthora muscae</name>
    <dbReference type="NCBI Taxonomy" id="34485"/>
    <lineage>
        <taxon>Eukaryota</taxon>
        <taxon>Fungi</taxon>
        <taxon>Fungi incertae sedis</taxon>
        <taxon>Zoopagomycota</taxon>
        <taxon>Entomophthoromycotina</taxon>
        <taxon>Entomophthoromycetes</taxon>
        <taxon>Entomophthorales</taxon>
        <taxon>Entomophthoraceae</taxon>
        <taxon>Entomophthora</taxon>
    </lineage>
</organism>
<dbReference type="EMBL" id="QTSX02007544">
    <property type="protein sequence ID" value="KAJ9048142.1"/>
    <property type="molecule type" value="Genomic_DNA"/>
</dbReference>
<accession>A0ACC2RDJ8</accession>
<name>A0ACC2RDJ8_9FUNG</name>
<protein>
    <submittedName>
        <fullName evidence="1">Uncharacterized protein</fullName>
    </submittedName>
</protein>
<proteinExistence type="predicted"/>
<comment type="caution">
    <text evidence="1">The sequence shown here is derived from an EMBL/GenBank/DDBJ whole genome shotgun (WGS) entry which is preliminary data.</text>
</comment>